<dbReference type="EMBL" id="WBVQ01000002">
    <property type="protein sequence ID" value="KAB2816110.1"/>
    <property type="molecule type" value="Genomic_DNA"/>
</dbReference>
<dbReference type="AlphaFoldDB" id="A0A6L3ZEK2"/>
<keyword evidence="2" id="KW-1185">Reference proteome</keyword>
<protein>
    <submittedName>
        <fullName evidence="1">Uncharacterized protein</fullName>
    </submittedName>
</protein>
<comment type="caution">
    <text evidence="1">The sequence shown here is derived from an EMBL/GenBank/DDBJ whole genome shotgun (WGS) entry which is preliminary data.</text>
</comment>
<organism evidence="1 2">
    <name type="scientific">Phaeocystidibacter marisrubri</name>
    <dbReference type="NCBI Taxonomy" id="1577780"/>
    <lineage>
        <taxon>Bacteria</taxon>
        <taxon>Pseudomonadati</taxon>
        <taxon>Bacteroidota</taxon>
        <taxon>Flavobacteriia</taxon>
        <taxon>Flavobacteriales</taxon>
        <taxon>Phaeocystidibacteraceae</taxon>
        <taxon>Phaeocystidibacter</taxon>
    </lineage>
</organism>
<dbReference type="PROSITE" id="PS51257">
    <property type="entry name" value="PROKAR_LIPOPROTEIN"/>
    <property type="match status" value="1"/>
</dbReference>
<gene>
    <name evidence="1" type="ORF">F8C82_10500</name>
</gene>
<accession>A0A6L3ZEK2</accession>
<name>A0A6L3ZEK2_9FLAO</name>
<proteinExistence type="predicted"/>
<evidence type="ECO:0000313" key="2">
    <source>
        <dbReference type="Proteomes" id="UP000484164"/>
    </source>
</evidence>
<sequence length="366" mass="42383">MRSLCYLLFALVLSSCQETDTSVAEPQISFAKEVRPHAYYVEQAELWWEEVQRDTTSEMAWYHYYRACRNAQGTADWKEDFVLESPALRLGRDIVPLMERAIPNSFIYYFVSGSTGGVDANENLLKAYELNPDFTPIHGPMVTYAVGTDDGDLRKVVNANWNAADEMNPGLLAYAEDVLASVEPHGILLTQHDNDSYPAWMLQDVKGYRSDVWVINIDFLLMESYRDMVFDSLGIPPLALNEIDVDEYRENWTNVVQHLLANPPKGRPVHIAMTVSDEWYSGFEDRLSAVGLTYLLNGSEDHVRLRNAELWEKQFEWSRMTMEYPTYSNEANRKLIFQNYQIPLQWKLEHTEEHVEYAKTLELLKH</sequence>
<evidence type="ECO:0000313" key="1">
    <source>
        <dbReference type="EMBL" id="KAB2816110.1"/>
    </source>
</evidence>
<dbReference type="RefSeq" id="WP_151693538.1">
    <property type="nucleotide sequence ID" value="NZ_BMGX01000001.1"/>
</dbReference>
<reference evidence="1 2" key="1">
    <citation type="submission" date="2019-10" db="EMBL/GenBank/DDBJ databases">
        <title>Genome sequence of Phaeocystidibacter marisrubri JCM30614 (type strain).</title>
        <authorList>
            <person name="Bowman J.P."/>
        </authorList>
    </citation>
    <scope>NUCLEOTIDE SEQUENCE [LARGE SCALE GENOMIC DNA]</scope>
    <source>
        <strain evidence="1 2">JCM 30614</strain>
    </source>
</reference>
<dbReference type="OrthoDB" id="9807602at2"/>
<dbReference type="Proteomes" id="UP000484164">
    <property type="component" value="Unassembled WGS sequence"/>
</dbReference>